<dbReference type="Proteomes" id="UP000244168">
    <property type="component" value="Unassembled WGS sequence"/>
</dbReference>
<keyword evidence="3" id="KW-1185">Reference proteome</keyword>
<sequence length="140" mass="16103">MKYCWLILLLLMFSCSRRSSFTHDYQSALLGSWKLADTHLVDSEITAKTPYHKLSVLTFRADSSLVDETGFADNCNFGALSTKYINKLSTFSLNGKTLRLFRPDCNTWETYGIDHLTTDSLVFGTSYSKFFFRRIHNNSQ</sequence>
<gene>
    <name evidence="2" type="ORF">C8P68_10397</name>
</gene>
<dbReference type="PROSITE" id="PS51257">
    <property type="entry name" value="PROKAR_LIPOPROTEIN"/>
    <property type="match status" value="1"/>
</dbReference>
<dbReference type="AlphaFoldDB" id="A0A2T5JAP8"/>
<feature type="signal peptide" evidence="1">
    <location>
        <begin position="1"/>
        <end position="19"/>
    </location>
</feature>
<evidence type="ECO:0000313" key="2">
    <source>
        <dbReference type="EMBL" id="PTQ97938.1"/>
    </source>
</evidence>
<name>A0A2T5JAP8_9SPHI</name>
<organism evidence="2 3">
    <name type="scientific">Mucilaginibacter yixingensis</name>
    <dbReference type="NCBI Taxonomy" id="1295612"/>
    <lineage>
        <taxon>Bacteria</taxon>
        <taxon>Pseudomonadati</taxon>
        <taxon>Bacteroidota</taxon>
        <taxon>Sphingobacteriia</taxon>
        <taxon>Sphingobacteriales</taxon>
        <taxon>Sphingobacteriaceae</taxon>
        <taxon>Mucilaginibacter</taxon>
    </lineage>
</organism>
<keyword evidence="1" id="KW-0732">Signal</keyword>
<protein>
    <recommendedName>
        <fullName evidence="4">Lipocalin-like protein</fullName>
    </recommendedName>
</protein>
<accession>A0A2T5JAP8</accession>
<feature type="chain" id="PRO_5015480426" description="Lipocalin-like protein" evidence="1">
    <location>
        <begin position="20"/>
        <end position="140"/>
    </location>
</feature>
<dbReference type="EMBL" id="QAOQ01000003">
    <property type="protein sequence ID" value="PTQ97938.1"/>
    <property type="molecule type" value="Genomic_DNA"/>
</dbReference>
<reference evidence="2 3" key="1">
    <citation type="submission" date="2018-04" db="EMBL/GenBank/DDBJ databases">
        <title>Genomic Encyclopedia of Archaeal and Bacterial Type Strains, Phase II (KMG-II): from individual species to whole genera.</title>
        <authorList>
            <person name="Goeker M."/>
        </authorList>
    </citation>
    <scope>NUCLEOTIDE SEQUENCE [LARGE SCALE GENOMIC DNA]</scope>
    <source>
        <strain evidence="2 3">DSM 26809</strain>
    </source>
</reference>
<evidence type="ECO:0008006" key="4">
    <source>
        <dbReference type="Google" id="ProtNLM"/>
    </source>
</evidence>
<evidence type="ECO:0000313" key="3">
    <source>
        <dbReference type="Proteomes" id="UP000244168"/>
    </source>
</evidence>
<comment type="caution">
    <text evidence="2">The sequence shown here is derived from an EMBL/GenBank/DDBJ whole genome shotgun (WGS) entry which is preliminary data.</text>
</comment>
<evidence type="ECO:0000256" key="1">
    <source>
        <dbReference type="SAM" id="SignalP"/>
    </source>
</evidence>
<proteinExistence type="predicted"/>